<sequence>MATRKQVAQLAGVSPSTVSRLLNGDDTLSIKDETRRRIMQACVELGYGGAFRPSIAVLDAPPSGEELQDAYFAELRDVFKQCADDMGFEPLTFVASPQELTDRATAFDGFVTLGATTFPRKELEALHDALPHGVCVDTNPAPALFDSVQPDLSQTMLDALDALMAAGRTHIAFLGGVGSIMGLHSYPEDIRTLAFRNWSERLQLDTEGLVYAEGLFTVDNGRALGERIIAEHRNAMPDGLIVAADVLAVGALQAMNAAGVRVPDDMAVISINNQSIARYTSPALSSYAIDQRELARTALSTLVDGLRHERKVRRHVLLSTELVVRGSFVPRR</sequence>
<dbReference type="PANTHER" id="PTHR30146:SF149">
    <property type="entry name" value="HTH-TYPE TRANSCRIPTIONAL REGULATOR EBGR"/>
    <property type="match status" value="1"/>
</dbReference>
<comment type="caution">
    <text evidence="5">The sequence shown here is derived from an EMBL/GenBank/DDBJ whole genome shotgun (WGS) entry which is preliminary data.</text>
</comment>
<evidence type="ECO:0000256" key="3">
    <source>
        <dbReference type="ARBA" id="ARBA00023163"/>
    </source>
</evidence>
<protein>
    <submittedName>
        <fullName evidence="5">LacI family transcriptional regulator</fullName>
    </submittedName>
</protein>
<dbReference type="Pfam" id="PF00356">
    <property type="entry name" value="LacI"/>
    <property type="match status" value="1"/>
</dbReference>
<name>A0A7Y0HSS1_9BIFI</name>
<dbReference type="InterPro" id="IPR010982">
    <property type="entry name" value="Lambda_DNA-bd_dom_sf"/>
</dbReference>
<proteinExistence type="predicted"/>
<dbReference type="InterPro" id="IPR000843">
    <property type="entry name" value="HTH_LacI"/>
</dbReference>
<organism evidence="5 6">
    <name type="scientific">Bifidobacterium oedipodis</name>
    <dbReference type="NCBI Taxonomy" id="2675322"/>
    <lineage>
        <taxon>Bacteria</taxon>
        <taxon>Bacillati</taxon>
        <taxon>Actinomycetota</taxon>
        <taxon>Actinomycetes</taxon>
        <taxon>Bifidobacteriales</taxon>
        <taxon>Bifidobacteriaceae</taxon>
        <taxon>Bifidobacterium</taxon>
    </lineage>
</organism>
<dbReference type="AlphaFoldDB" id="A0A7Y0HSS1"/>
<gene>
    <name evidence="5" type="ORF">G1C95_0502</name>
</gene>
<keyword evidence="3" id="KW-0804">Transcription</keyword>
<reference evidence="5 6" key="1">
    <citation type="submission" date="2020-02" db="EMBL/GenBank/DDBJ databases">
        <title>Characterization of phylogenetic diversity of novel bifidobacterial species isolated in Czech ZOOs.</title>
        <authorList>
            <person name="Lugli G.A."/>
            <person name="Vera N.B."/>
            <person name="Ventura M."/>
        </authorList>
    </citation>
    <scope>NUCLEOTIDE SEQUENCE [LARGE SCALE GENOMIC DNA]</scope>
    <source>
        <strain evidence="5 6">DSM 109957</strain>
    </source>
</reference>
<dbReference type="CDD" id="cd01392">
    <property type="entry name" value="HTH_LacI"/>
    <property type="match status" value="1"/>
</dbReference>
<dbReference type="Proteomes" id="UP000532194">
    <property type="component" value="Unassembled WGS sequence"/>
</dbReference>
<dbReference type="InterPro" id="IPR046335">
    <property type="entry name" value="LacI/GalR-like_sensor"/>
</dbReference>
<accession>A0A7Y0HSS1</accession>
<keyword evidence="2" id="KW-0238">DNA-binding</keyword>
<evidence type="ECO:0000256" key="2">
    <source>
        <dbReference type="ARBA" id="ARBA00023125"/>
    </source>
</evidence>
<dbReference type="Gene3D" id="3.40.50.2300">
    <property type="match status" value="1"/>
</dbReference>
<dbReference type="SUPFAM" id="SSF47413">
    <property type="entry name" value="lambda repressor-like DNA-binding domains"/>
    <property type="match status" value="1"/>
</dbReference>
<keyword evidence="6" id="KW-1185">Reference proteome</keyword>
<dbReference type="InterPro" id="IPR028082">
    <property type="entry name" value="Peripla_BP_I"/>
</dbReference>
<dbReference type="SMART" id="SM00354">
    <property type="entry name" value="HTH_LACI"/>
    <property type="match status" value="1"/>
</dbReference>
<dbReference type="Gene3D" id="1.10.260.40">
    <property type="entry name" value="lambda repressor-like DNA-binding domains"/>
    <property type="match status" value="1"/>
</dbReference>
<evidence type="ECO:0000256" key="1">
    <source>
        <dbReference type="ARBA" id="ARBA00023015"/>
    </source>
</evidence>
<feature type="domain" description="HTH lacI-type" evidence="4">
    <location>
        <begin position="2"/>
        <end position="47"/>
    </location>
</feature>
<dbReference type="GO" id="GO:0003700">
    <property type="term" value="F:DNA-binding transcription factor activity"/>
    <property type="evidence" value="ECO:0007669"/>
    <property type="project" value="TreeGrafter"/>
</dbReference>
<evidence type="ECO:0000313" key="6">
    <source>
        <dbReference type="Proteomes" id="UP000532194"/>
    </source>
</evidence>
<dbReference type="EMBL" id="JAAIII010000001">
    <property type="protein sequence ID" value="NMM93317.1"/>
    <property type="molecule type" value="Genomic_DNA"/>
</dbReference>
<dbReference type="PANTHER" id="PTHR30146">
    <property type="entry name" value="LACI-RELATED TRANSCRIPTIONAL REPRESSOR"/>
    <property type="match status" value="1"/>
</dbReference>
<evidence type="ECO:0000313" key="5">
    <source>
        <dbReference type="EMBL" id="NMM93317.1"/>
    </source>
</evidence>
<dbReference type="RefSeq" id="WP_169171344.1">
    <property type="nucleotide sequence ID" value="NZ_JAAIII010000001.1"/>
</dbReference>
<dbReference type="PROSITE" id="PS50932">
    <property type="entry name" value="HTH_LACI_2"/>
    <property type="match status" value="1"/>
</dbReference>
<dbReference type="Pfam" id="PF13377">
    <property type="entry name" value="Peripla_BP_3"/>
    <property type="match status" value="1"/>
</dbReference>
<keyword evidence="1" id="KW-0805">Transcription regulation</keyword>
<dbReference type="GO" id="GO:0000976">
    <property type="term" value="F:transcription cis-regulatory region binding"/>
    <property type="evidence" value="ECO:0007669"/>
    <property type="project" value="TreeGrafter"/>
</dbReference>
<evidence type="ECO:0000259" key="4">
    <source>
        <dbReference type="PROSITE" id="PS50932"/>
    </source>
</evidence>
<dbReference type="CDD" id="cd01544">
    <property type="entry name" value="PBP1_GalR"/>
    <property type="match status" value="1"/>
</dbReference>
<dbReference type="SUPFAM" id="SSF53822">
    <property type="entry name" value="Periplasmic binding protein-like I"/>
    <property type="match status" value="1"/>
</dbReference>